<protein>
    <submittedName>
        <fullName evidence="1">Ribbon-helix-helix protein, CopG family</fullName>
    </submittedName>
</protein>
<organism evidence="1 2">
    <name type="scientific">Naasia lichenicola</name>
    <dbReference type="NCBI Taxonomy" id="2565933"/>
    <lineage>
        <taxon>Bacteria</taxon>
        <taxon>Bacillati</taxon>
        <taxon>Actinomycetota</taxon>
        <taxon>Actinomycetes</taxon>
        <taxon>Micrococcales</taxon>
        <taxon>Microbacteriaceae</taxon>
        <taxon>Naasia</taxon>
    </lineage>
</organism>
<name>A0A4S4FHX7_9MICO</name>
<dbReference type="InterPro" id="IPR010985">
    <property type="entry name" value="Ribbon_hlx_hlx"/>
</dbReference>
<accession>A0A4S4FHX7</accession>
<dbReference type="SUPFAM" id="SSF47598">
    <property type="entry name" value="Ribbon-helix-helix"/>
    <property type="match status" value="1"/>
</dbReference>
<evidence type="ECO:0000313" key="1">
    <source>
        <dbReference type="EMBL" id="THG28666.1"/>
    </source>
</evidence>
<dbReference type="AlphaFoldDB" id="A0A4S4FHX7"/>
<reference evidence="1 2" key="1">
    <citation type="submission" date="2019-04" db="EMBL/GenBank/DDBJ databases">
        <authorList>
            <person name="Jiang L."/>
        </authorList>
    </citation>
    <scope>NUCLEOTIDE SEQUENCE [LARGE SCALE GENOMIC DNA]</scope>
    <source>
        <strain evidence="1 2">YIM 131853</strain>
    </source>
</reference>
<evidence type="ECO:0000313" key="2">
    <source>
        <dbReference type="Proteomes" id="UP000309133"/>
    </source>
</evidence>
<dbReference type="EMBL" id="SSSM01000006">
    <property type="protein sequence ID" value="THG28666.1"/>
    <property type="molecule type" value="Genomic_DNA"/>
</dbReference>
<dbReference type="RefSeq" id="WP_136429068.1">
    <property type="nucleotide sequence ID" value="NZ_SSSM01000006.1"/>
</dbReference>
<keyword evidence="2" id="KW-1185">Reference proteome</keyword>
<comment type="caution">
    <text evidence="1">The sequence shown here is derived from an EMBL/GenBank/DDBJ whole genome shotgun (WGS) entry which is preliminary data.</text>
</comment>
<dbReference type="Proteomes" id="UP000309133">
    <property type="component" value="Unassembled WGS sequence"/>
</dbReference>
<dbReference type="OrthoDB" id="4426404at2"/>
<gene>
    <name evidence="1" type="ORF">E6C64_17915</name>
</gene>
<proteinExistence type="predicted"/>
<sequence length="68" mass="7624">MAMTLRLPEDLDAQLSHLAEEWHVSKHSLVLQAAELLVSRETRRAEISAGLDRILTTDASLMKRLADV</sequence>
<dbReference type="GO" id="GO:0006355">
    <property type="term" value="P:regulation of DNA-templated transcription"/>
    <property type="evidence" value="ECO:0007669"/>
    <property type="project" value="InterPro"/>
</dbReference>